<feature type="transmembrane region" description="Helical" evidence="1">
    <location>
        <begin position="67"/>
        <end position="91"/>
    </location>
</feature>
<protein>
    <submittedName>
        <fullName evidence="2">Uncharacterized protein</fullName>
    </submittedName>
</protein>
<name>A0A0A6UI57_ACTUT</name>
<accession>A0A0A6UI57</accession>
<keyword evidence="1" id="KW-1133">Transmembrane helix</keyword>
<dbReference type="Proteomes" id="UP000054537">
    <property type="component" value="Unassembled WGS sequence"/>
</dbReference>
<dbReference type="OrthoDB" id="3294836at2"/>
<keyword evidence="1" id="KW-0812">Transmembrane</keyword>
<dbReference type="AlphaFoldDB" id="A0A0A6UI57"/>
<organism evidence="2 3">
    <name type="scientific">Actinoplanes utahensis</name>
    <dbReference type="NCBI Taxonomy" id="1869"/>
    <lineage>
        <taxon>Bacteria</taxon>
        <taxon>Bacillati</taxon>
        <taxon>Actinomycetota</taxon>
        <taxon>Actinomycetes</taxon>
        <taxon>Micromonosporales</taxon>
        <taxon>Micromonosporaceae</taxon>
        <taxon>Actinoplanes</taxon>
    </lineage>
</organism>
<evidence type="ECO:0000313" key="3">
    <source>
        <dbReference type="Proteomes" id="UP000054537"/>
    </source>
</evidence>
<proteinExistence type="predicted"/>
<evidence type="ECO:0000313" key="2">
    <source>
        <dbReference type="EMBL" id="KHD75745.1"/>
    </source>
</evidence>
<dbReference type="RefSeq" id="WP_043526882.1">
    <property type="nucleotide sequence ID" value="NZ_BAABKU010000030.1"/>
</dbReference>
<feature type="transmembrane region" description="Helical" evidence="1">
    <location>
        <begin position="39"/>
        <end position="61"/>
    </location>
</feature>
<reference evidence="2 3" key="1">
    <citation type="submission" date="2014-10" db="EMBL/GenBank/DDBJ databases">
        <title>Draft genome sequence of Actinoplanes utahensis NRRL 12052.</title>
        <authorList>
            <person name="Velasco-Bucheli B."/>
            <person name="del Cerro C."/>
            <person name="Hormigo D."/>
            <person name="Garcia J.L."/>
            <person name="Acebal C."/>
            <person name="Arroyo M."/>
            <person name="de la Mata I."/>
        </authorList>
    </citation>
    <scope>NUCLEOTIDE SEQUENCE [LARGE SCALE GENOMIC DNA]</scope>
    <source>
        <strain evidence="2 3">NRRL 12052</strain>
    </source>
</reference>
<gene>
    <name evidence="2" type="ORF">MB27_21255</name>
</gene>
<comment type="caution">
    <text evidence="2">The sequence shown here is derived from an EMBL/GenBank/DDBJ whole genome shotgun (WGS) entry which is preliminary data.</text>
</comment>
<dbReference type="EMBL" id="JRTT01000024">
    <property type="protein sequence ID" value="KHD75745.1"/>
    <property type="molecule type" value="Genomic_DNA"/>
</dbReference>
<keyword evidence="3" id="KW-1185">Reference proteome</keyword>
<evidence type="ECO:0000256" key="1">
    <source>
        <dbReference type="SAM" id="Phobius"/>
    </source>
</evidence>
<sequence length="187" mass="19950">MAFEDDETAPVPANVAALATAHDLGDLVGRRGDDGVLRAVLYALACTLVCLAASAGLFHLARTVLPATIWLAGVALLLSLALVGWTVFIALRGSHSAYAYERGLVHVRNGRARAALWMEMERLEIHVLREAGQNSAYLLRPSGQAVMRVAPLLVSRPDGTRHDAFGTILARRVADAGRPVVHTLISG</sequence>
<keyword evidence="1" id="KW-0472">Membrane</keyword>